<reference evidence="2" key="1">
    <citation type="submission" date="2016-10" db="EMBL/GenBank/DDBJ databases">
        <authorList>
            <person name="Varghese N."/>
            <person name="Submissions S."/>
        </authorList>
    </citation>
    <scope>NUCLEOTIDE SEQUENCE [LARGE SCALE GENOMIC DNA]</scope>
    <source>
        <strain evidence="2">DSM 18168</strain>
    </source>
</reference>
<accession>A0A1I7I5T2</accession>
<keyword evidence="2" id="KW-1185">Reference proteome</keyword>
<dbReference type="EMBL" id="FPBJ01000018">
    <property type="protein sequence ID" value="SFU68284.1"/>
    <property type="molecule type" value="Genomic_DNA"/>
</dbReference>
<organism evidence="1 2">
    <name type="scientific">Xenorhabdus koppenhoeferi</name>
    <dbReference type="NCBI Taxonomy" id="351659"/>
    <lineage>
        <taxon>Bacteria</taxon>
        <taxon>Pseudomonadati</taxon>
        <taxon>Pseudomonadota</taxon>
        <taxon>Gammaproteobacteria</taxon>
        <taxon>Enterobacterales</taxon>
        <taxon>Morganellaceae</taxon>
        <taxon>Xenorhabdus</taxon>
    </lineage>
</organism>
<dbReference type="InterPro" id="IPR013785">
    <property type="entry name" value="Aldolase_TIM"/>
</dbReference>
<dbReference type="InterPro" id="IPR011060">
    <property type="entry name" value="RibuloseP-bd_barrel"/>
</dbReference>
<dbReference type="STRING" id="351659.SAMN05421784_11827"/>
<dbReference type="Proteomes" id="UP000242496">
    <property type="component" value="Unassembled WGS sequence"/>
</dbReference>
<dbReference type="SUPFAM" id="SSF51366">
    <property type="entry name" value="Ribulose-phoshate binding barrel"/>
    <property type="match status" value="1"/>
</dbReference>
<gene>
    <name evidence="1" type="ORF">SAMN05421784_11827</name>
</gene>
<dbReference type="AlphaFoldDB" id="A0A1I7I5T2"/>
<evidence type="ECO:0000313" key="2">
    <source>
        <dbReference type="Proteomes" id="UP000242496"/>
    </source>
</evidence>
<sequence length="76" mass="8401">MSSPNFTLLREVCEKTASPVVAGGGVSSIDDLCTLADNLLFFSYCCSDIGESNQILYTMDFKLHRDGKRANPRSHR</sequence>
<protein>
    <submittedName>
        <fullName evidence="1">Uncharacterized protein</fullName>
    </submittedName>
</protein>
<evidence type="ECO:0000313" key="1">
    <source>
        <dbReference type="EMBL" id="SFU68284.1"/>
    </source>
</evidence>
<dbReference type="Gene3D" id="3.20.20.70">
    <property type="entry name" value="Aldolase class I"/>
    <property type="match status" value="1"/>
</dbReference>
<name>A0A1I7I5T2_9GAMM</name>
<proteinExistence type="predicted"/>